<evidence type="ECO:0008006" key="3">
    <source>
        <dbReference type="Google" id="ProtNLM"/>
    </source>
</evidence>
<evidence type="ECO:0000313" key="2">
    <source>
        <dbReference type="Proteomes" id="UP000235965"/>
    </source>
</evidence>
<reference evidence="1 2" key="1">
    <citation type="submission" date="2017-12" db="EMBL/GenBank/DDBJ databases">
        <title>Hemimetabolous genomes reveal molecular basis of termite eusociality.</title>
        <authorList>
            <person name="Harrison M.C."/>
            <person name="Jongepier E."/>
            <person name="Robertson H.M."/>
            <person name="Arning N."/>
            <person name="Bitard-Feildel T."/>
            <person name="Chao H."/>
            <person name="Childers C.P."/>
            <person name="Dinh H."/>
            <person name="Doddapaneni H."/>
            <person name="Dugan S."/>
            <person name="Gowin J."/>
            <person name="Greiner C."/>
            <person name="Han Y."/>
            <person name="Hu H."/>
            <person name="Hughes D.S.T."/>
            <person name="Huylmans A.-K."/>
            <person name="Kemena C."/>
            <person name="Kremer L.P.M."/>
            <person name="Lee S.L."/>
            <person name="Lopez-Ezquerra A."/>
            <person name="Mallet L."/>
            <person name="Monroy-Kuhn J.M."/>
            <person name="Moser A."/>
            <person name="Murali S.C."/>
            <person name="Muzny D.M."/>
            <person name="Otani S."/>
            <person name="Piulachs M.-D."/>
            <person name="Poelchau M."/>
            <person name="Qu J."/>
            <person name="Schaub F."/>
            <person name="Wada-Katsumata A."/>
            <person name="Worley K.C."/>
            <person name="Xie Q."/>
            <person name="Ylla G."/>
            <person name="Poulsen M."/>
            <person name="Gibbs R.A."/>
            <person name="Schal C."/>
            <person name="Richards S."/>
            <person name="Belles X."/>
            <person name="Korb J."/>
            <person name="Bornberg-Bauer E."/>
        </authorList>
    </citation>
    <scope>NUCLEOTIDE SEQUENCE [LARGE SCALE GENOMIC DNA]</scope>
    <source>
        <tissue evidence="1">Whole body</tissue>
    </source>
</reference>
<dbReference type="GO" id="GO:0003676">
    <property type="term" value="F:nucleic acid binding"/>
    <property type="evidence" value="ECO:0007669"/>
    <property type="project" value="InterPro"/>
</dbReference>
<dbReference type="Proteomes" id="UP000235965">
    <property type="component" value="Unassembled WGS sequence"/>
</dbReference>
<dbReference type="InterPro" id="IPR001888">
    <property type="entry name" value="Transposase_1"/>
</dbReference>
<dbReference type="OrthoDB" id="6594036at2759"/>
<dbReference type="Pfam" id="PF01359">
    <property type="entry name" value="Transposase_1"/>
    <property type="match status" value="1"/>
</dbReference>
<protein>
    <recommendedName>
        <fullName evidence="3">Tc1-like transposase DDE domain-containing protein</fullName>
    </recommendedName>
</protein>
<dbReference type="InParanoid" id="A0A2J7Q9S3"/>
<accession>A0A2J7Q9S3</accession>
<name>A0A2J7Q9S3_9NEOP</name>
<gene>
    <name evidence="1" type="ORF">B7P43_G10929</name>
</gene>
<dbReference type="Gene3D" id="3.30.420.10">
    <property type="entry name" value="Ribonuclease H-like superfamily/Ribonuclease H"/>
    <property type="match status" value="1"/>
</dbReference>
<dbReference type="EMBL" id="NEVH01016344">
    <property type="protein sequence ID" value="PNF25326.1"/>
    <property type="molecule type" value="Genomic_DNA"/>
</dbReference>
<dbReference type="PANTHER" id="PTHR46060">
    <property type="entry name" value="MARINER MOS1 TRANSPOSASE-LIKE PROTEIN"/>
    <property type="match status" value="1"/>
</dbReference>
<sequence>MLFFYYWGVVHYDYLPLGETVNNEYYQEVLHHLHDAVWRKRPDLWDAHNWQLHHDSAPAHSSHLIQGFVAKHSIPQIRQAPYSPDMAPCYFWLFPRLKTLLKGSHFDSHKDIIQNATAQLHTIPKEAFQNCFQQWMDCWATCVESQGAYFEGD</sequence>
<dbReference type="PANTHER" id="PTHR46060:SF1">
    <property type="entry name" value="MARINER MOS1 TRANSPOSASE-LIKE PROTEIN"/>
    <property type="match status" value="1"/>
</dbReference>
<dbReference type="AlphaFoldDB" id="A0A2J7Q9S3"/>
<dbReference type="STRING" id="105785.A0A2J7Q9S3"/>
<organism evidence="1 2">
    <name type="scientific">Cryptotermes secundus</name>
    <dbReference type="NCBI Taxonomy" id="105785"/>
    <lineage>
        <taxon>Eukaryota</taxon>
        <taxon>Metazoa</taxon>
        <taxon>Ecdysozoa</taxon>
        <taxon>Arthropoda</taxon>
        <taxon>Hexapoda</taxon>
        <taxon>Insecta</taxon>
        <taxon>Pterygota</taxon>
        <taxon>Neoptera</taxon>
        <taxon>Polyneoptera</taxon>
        <taxon>Dictyoptera</taxon>
        <taxon>Blattodea</taxon>
        <taxon>Blattoidea</taxon>
        <taxon>Termitoidae</taxon>
        <taxon>Kalotermitidae</taxon>
        <taxon>Cryptotermitinae</taxon>
        <taxon>Cryptotermes</taxon>
    </lineage>
</organism>
<keyword evidence="2" id="KW-1185">Reference proteome</keyword>
<dbReference type="InterPro" id="IPR052709">
    <property type="entry name" value="Transposase-MT_Hybrid"/>
</dbReference>
<proteinExistence type="predicted"/>
<evidence type="ECO:0000313" key="1">
    <source>
        <dbReference type="EMBL" id="PNF25326.1"/>
    </source>
</evidence>
<dbReference type="InterPro" id="IPR036397">
    <property type="entry name" value="RNaseH_sf"/>
</dbReference>
<comment type="caution">
    <text evidence="1">The sequence shown here is derived from an EMBL/GenBank/DDBJ whole genome shotgun (WGS) entry which is preliminary data.</text>
</comment>